<organism evidence="3 4">
    <name type="scientific">Obba rivulosa</name>
    <dbReference type="NCBI Taxonomy" id="1052685"/>
    <lineage>
        <taxon>Eukaryota</taxon>
        <taxon>Fungi</taxon>
        <taxon>Dikarya</taxon>
        <taxon>Basidiomycota</taxon>
        <taxon>Agaricomycotina</taxon>
        <taxon>Agaricomycetes</taxon>
        <taxon>Polyporales</taxon>
        <taxon>Gelatoporiaceae</taxon>
        <taxon>Obba</taxon>
    </lineage>
</organism>
<name>A0A8E2ARD2_9APHY</name>
<dbReference type="AlphaFoldDB" id="A0A8E2ARD2"/>
<dbReference type="OrthoDB" id="2804045at2759"/>
<feature type="transmembrane region" description="Helical" evidence="1">
    <location>
        <begin position="112"/>
        <end position="133"/>
    </location>
</feature>
<feature type="domain" description="DUF6533" evidence="2">
    <location>
        <begin position="2"/>
        <end position="44"/>
    </location>
</feature>
<evidence type="ECO:0000259" key="2">
    <source>
        <dbReference type="Pfam" id="PF20151"/>
    </source>
</evidence>
<protein>
    <recommendedName>
        <fullName evidence="2">DUF6533 domain-containing protein</fullName>
    </recommendedName>
</protein>
<evidence type="ECO:0000313" key="3">
    <source>
        <dbReference type="EMBL" id="OCH87934.1"/>
    </source>
</evidence>
<keyword evidence="1" id="KW-0812">Transmembrane</keyword>
<reference evidence="3 4" key="1">
    <citation type="submission" date="2016-07" db="EMBL/GenBank/DDBJ databases">
        <title>Draft genome of the white-rot fungus Obba rivulosa 3A-2.</title>
        <authorList>
            <consortium name="DOE Joint Genome Institute"/>
            <person name="Miettinen O."/>
            <person name="Riley R."/>
            <person name="Acob R."/>
            <person name="Barry K."/>
            <person name="Cullen D."/>
            <person name="De Vries R."/>
            <person name="Hainaut M."/>
            <person name="Hatakka A."/>
            <person name="Henrissat B."/>
            <person name="Hilden K."/>
            <person name="Kuo R."/>
            <person name="Labutti K."/>
            <person name="Lipzen A."/>
            <person name="Makela M.R."/>
            <person name="Sandor L."/>
            <person name="Spatafora J.W."/>
            <person name="Grigoriev I.V."/>
            <person name="Hibbett D.S."/>
        </authorList>
    </citation>
    <scope>NUCLEOTIDE SEQUENCE [LARGE SCALE GENOMIC DNA]</scope>
    <source>
        <strain evidence="3 4">3A-2</strain>
    </source>
</reference>
<proteinExistence type="predicted"/>
<feature type="transmembrane region" description="Helical" evidence="1">
    <location>
        <begin position="86"/>
        <end position="106"/>
    </location>
</feature>
<dbReference type="InterPro" id="IPR045340">
    <property type="entry name" value="DUF6533"/>
</dbReference>
<dbReference type="EMBL" id="KV722468">
    <property type="protein sequence ID" value="OCH87934.1"/>
    <property type="molecule type" value="Genomic_DNA"/>
</dbReference>
<dbReference type="Pfam" id="PF20151">
    <property type="entry name" value="DUF6533"/>
    <property type="match status" value="1"/>
</dbReference>
<accession>A0A8E2ARD2</accession>
<dbReference type="Proteomes" id="UP000250043">
    <property type="component" value="Unassembled WGS sequence"/>
</dbReference>
<keyword evidence="1" id="KW-0472">Membrane</keyword>
<keyword evidence="4" id="KW-1185">Reference proteome</keyword>
<evidence type="ECO:0000256" key="1">
    <source>
        <dbReference type="SAM" id="Phobius"/>
    </source>
</evidence>
<gene>
    <name evidence="3" type="ORF">OBBRIDRAFT_735361</name>
</gene>
<keyword evidence="1" id="KW-1133">Transmembrane helix</keyword>
<feature type="transmembrane region" description="Helical" evidence="1">
    <location>
        <begin position="33"/>
        <end position="55"/>
    </location>
</feature>
<sequence length="163" mass="18343">MASLTALVFYDQLNTLSREVEFMWSQRFSCASLLFHVNRLATLLWGIAVLLQTFLHYDGAQVRKTFLTCNRNLIPMMTRAFAAMRTYALLGGSWLLPAIVFVLGITPVGTNIILVVVATRICLIASDLILLLVTWMKTYATKRQADQLNIKTPLATMLLRDGM</sequence>
<evidence type="ECO:0000313" key="4">
    <source>
        <dbReference type="Proteomes" id="UP000250043"/>
    </source>
</evidence>